<gene>
    <name evidence="2" type="ORF">ALO91_05261</name>
</gene>
<dbReference type="InterPro" id="IPR005625">
    <property type="entry name" value="PepSY-ass_TM"/>
</dbReference>
<dbReference type="RefSeq" id="WP_003401128.1">
    <property type="nucleotide sequence ID" value="NZ_LGAR01000178.1"/>
</dbReference>
<organism evidence="2 3">
    <name type="scientific">Pseudomonas syringae pv. aceris</name>
    <dbReference type="NCBI Taxonomy" id="199198"/>
    <lineage>
        <taxon>Bacteria</taxon>
        <taxon>Pseudomonadati</taxon>
        <taxon>Pseudomonadota</taxon>
        <taxon>Gammaproteobacteria</taxon>
        <taxon>Pseudomonadales</taxon>
        <taxon>Pseudomonadaceae</taxon>
        <taxon>Pseudomonas</taxon>
        <taxon>Pseudomonas syringae</taxon>
    </lineage>
</organism>
<reference evidence="2 3" key="1">
    <citation type="submission" date="2015-09" db="EMBL/GenBank/DDBJ databases">
        <title>Genome announcement of multiple Pseudomonas syringae strains.</title>
        <authorList>
            <person name="Thakur S."/>
            <person name="Wang P.W."/>
            <person name="Gong Y."/>
            <person name="Weir B.S."/>
            <person name="Guttman D.S."/>
        </authorList>
    </citation>
    <scope>NUCLEOTIDE SEQUENCE [LARGE SCALE GENOMIC DNA]</scope>
    <source>
        <strain evidence="2 3">ICMP2802</strain>
    </source>
</reference>
<dbReference type="PATRIC" id="fig|199198.4.peg.1027"/>
<feature type="transmembrane region" description="Helical" evidence="1">
    <location>
        <begin position="25"/>
        <end position="47"/>
    </location>
</feature>
<dbReference type="Proteomes" id="UP000050297">
    <property type="component" value="Unassembled WGS sequence"/>
</dbReference>
<feature type="transmembrane region" description="Helical" evidence="1">
    <location>
        <begin position="370"/>
        <end position="391"/>
    </location>
</feature>
<keyword evidence="1" id="KW-0812">Transmembrane</keyword>
<dbReference type="EMBL" id="LJPM01000210">
    <property type="protein sequence ID" value="KPW21866.1"/>
    <property type="molecule type" value="Genomic_DNA"/>
</dbReference>
<feature type="transmembrane region" description="Helical" evidence="1">
    <location>
        <begin position="161"/>
        <end position="183"/>
    </location>
</feature>
<accession>A0A0L8IJX6</accession>
<sequence>MSASFSSPEPRPSGAFVAFLKRLHFYIGVFVGPFMLVAALSGVVYALTPQIEDSLYARALHTDSRGPAMSLQAQIQRAQASSGPGLSIAAVRPAAREGDTTRVMFSDPGFGPSEHRALFVDPVSGDIRGDMKVYGTSGVLPLRTWIDQFHRGLLLGDVGRIYSELAASWLWVAALGGLVLWAVRRRRQIREHGNVRRWHATTGVWLLLGLLFFSATGLTWSQYAGDNIGVLRAYYGWSTPGVTTSLGKSAAMPMSMPMDEHAEHHMHMAPTTQATALDPALFDSVLARARAEHIDAAKVEIRPSASNDKAWVASEIDRSWPTQVDAVSINPQTLEVVDHVRFSDYSLPAKLTRWGIDAHMGVLFGLANQLVLVVFASGLAAMVVMGYVMWWRRRPSLSQARNQQATLLSLWRSLNPGAQWALILVALLTGFALPVLGVSLLGFIVLDALLGYRRAARPLVEGKV</sequence>
<comment type="caution">
    <text evidence="2">The sequence shown here is derived from an EMBL/GenBank/DDBJ whole genome shotgun (WGS) entry which is preliminary data.</text>
</comment>
<feature type="transmembrane region" description="Helical" evidence="1">
    <location>
        <begin position="420"/>
        <end position="446"/>
    </location>
</feature>
<keyword evidence="1" id="KW-0472">Membrane</keyword>
<dbReference type="AlphaFoldDB" id="A0A0L8IJX6"/>
<evidence type="ECO:0000256" key="1">
    <source>
        <dbReference type="SAM" id="Phobius"/>
    </source>
</evidence>
<evidence type="ECO:0000313" key="2">
    <source>
        <dbReference type="EMBL" id="KPW21866.1"/>
    </source>
</evidence>
<dbReference type="PANTHER" id="PTHR34219:SF1">
    <property type="entry name" value="PEPSY DOMAIN-CONTAINING PROTEIN"/>
    <property type="match status" value="1"/>
</dbReference>
<feature type="transmembrane region" description="Helical" evidence="1">
    <location>
        <begin position="204"/>
        <end position="223"/>
    </location>
</feature>
<protein>
    <submittedName>
        <fullName evidence="2">PepSY-associated TM helix</fullName>
    </submittedName>
</protein>
<evidence type="ECO:0000313" key="3">
    <source>
        <dbReference type="Proteomes" id="UP000050297"/>
    </source>
</evidence>
<keyword evidence="1" id="KW-1133">Transmembrane helix</keyword>
<proteinExistence type="predicted"/>
<dbReference type="PANTHER" id="PTHR34219">
    <property type="entry name" value="IRON-REGULATED INNER MEMBRANE PROTEIN-RELATED"/>
    <property type="match status" value="1"/>
</dbReference>
<name>A0A0L8IJX6_PSESX</name>
<dbReference type="Pfam" id="PF03929">
    <property type="entry name" value="PepSY_TM"/>
    <property type="match status" value="1"/>
</dbReference>